<feature type="compositionally biased region" description="Low complexity" evidence="1">
    <location>
        <begin position="1005"/>
        <end position="1017"/>
    </location>
</feature>
<feature type="compositionally biased region" description="Acidic residues" evidence="1">
    <location>
        <begin position="513"/>
        <end position="532"/>
    </location>
</feature>
<comment type="caution">
    <text evidence="2">The sequence shown here is derived from an EMBL/GenBank/DDBJ whole genome shotgun (WGS) entry which is preliminary data.</text>
</comment>
<sequence length="1371" mass="142065">MLKAPLLLPAWDFLAGVDQALECTINVDVAGVVVHRSPAVIQNCKIVAGAEGLLQRFQGWEVLSWRARPSAGAIDLSLCPPPEPQPRSWQQDAAPREDARSAHSFLSGGRYPAESSAHRSQAAQPGPASRPAAPETQDLLLSLLGTLPADQLSPAAAQLLLLCLGQQQRPPSLHARGSSPAETGELQALDPGASCSSRTAASGALPPSEGTGTSQSAAVPVAPAPGSVAVAPPADGVAPPDDEEPAQDPNVLREVLKALQREQDRIRAQLVAAQQSKAGVRDRQAGDAIGRAGTGAPPELPALQPPVAAALEARAPSSSAHQAVPSVSLAAAARGNEGAAKETSSHGLRPSVTDDVRASSDVAAVEAAGPTSSEVQVCCPPRSLSRYLTKSELEVLVGPEVYGCMCDGSKLSGVKVQFEVNGKKMPEVYVADIERYNPSSPFYLKASSGRGVDGLPWRSIPPNATVQWKRMADNTLVLAQVIGSAQSDSMDCGDAAPGAMGRKRRAACTAPSDDSDTETETVTETEAEEDLSEYGSAMADEEAVGSRDNGAPSLARSPKAPRSPPTGTHLLDALAGAAAAAALEHKAGEGAEAEAPTQPSSTPLVPRPEASPLWAGTMLISPGSEAPRAASAGVGMLVPNSTRPAAKRPATSTAVAAKAASAGGPCGPSSSGFTSRIVATNLYIGRRQLQALYGPDFAAEAKSEMQLHLNGSLQPEVFTVQWKEGCHKGSFYPRGAPLGQLRGRFLQDIRWLDEQANRLAFVAWDTPPADWTGPRSGKGSRTTAEPVTKTRKWLWQRQAELASKRGASPLRLSSGPCSAVQASAAPAMAVPPAVLPSRLVSDTRTSASLNPPPTAAAPSSLGGPAAGQAPAAQGSAGPSSLRSLKPPPQQLRTAPSGDAPAVPPSPSASQPTAPQQRQQAALEPLFGPSLFASREQALRAAKAQSSAAAPLAAASSQPPASQLAASSSAAVDLSMPSCSAPADPEAQPRSPRALAKPRGVTNWLPAANAGPAMADPASRPAPQNSLQVRAALLQLQRALEESTAPSGLGTDPSLSGLLAQLRPGSSGRPTPQPPTFASALPPRIPPTSSQVPHPVRPAAAPRSALSGVSVNYSLIEQIKAGQARPAARAPSPPPPPHEQLRPLRLEQLVCGKRQWEESEEDRAVDGRAAAQRVRLEAEAWRPADPRRGRGDAANDDGSGLTDSQLLATLLGIRPTKPAPVLKPPSEPRQISALAAAFPVAGSAGSAPPAPGAVDTSRVCVGGDFEPTEHLLIRAMPWLSVHLAQRWYPAALGRTSEDPFPVTVAFEIDGWLLPDRFHAHLKSYSTNNGLFLPGLPLRRVRGLVRTGWRRLPDGTLVLQARTHTPGMDGVVA</sequence>
<feature type="region of interest" description="Disordered" evidence="1">
    <location>
        <begin position="843"/>
        <end position="919"/>
    </location>
</feature>
<feature type="compositionally biased region" description="Low complexity" evidence="1">
    <location>
        <begin position="1091"/>
        <end position="1102"/>
    </location>
</feature>
<proteinExistence type="predicted"/>
<dbReference type="OrthoDB" id="551729at2759"/>
<feature type="region of interest" description="Disordered" evidence="1">
    <location>
        <begin position="952"/>
        <end position="1022"/>
    </location>
</feature>
<feature type="region of interest" description="Disordered" evidence="1">
    <location>
        <begin position="170"/>
        <end position="247"/>
    </location>
</feature>
<organism evidence="2 3">
    <name type="scientific">Edaphochlamys debaryana</name>
    <dbReference type="NCBI Taxonomy" id="47281"/>
    <lineage>
        <taxon>Eukaryota</taxon>
        <taxon>Viridiplantae</taxon>
        <taxon>Chlorophyta</taxon>
        <taxon>core chlorophytes</taxon>
        <taxon>Chlorophyceae</taxon>
        <taxon>CS clade</taxon>
        <taxon>Chlamydomonadales</taxon>
        <taxon>Chlamydomonadales incertae sedis</taxon>
        <taxon>Edaphochlamys</taxon>
    </lineage>
</organism>
<evidence type="ECO:0000313" key="3">
    <source>
        <dbReference type="Proteomes" id="UP000612055"/>
    </source>
</evidence>
<feature type="compositionally biased region" description="Low complexity" evidence="1">
    <location>
        <begin position="856"/>
        <end position="880"/>
    </location>
</feature>
<dbReference type="EMBL" id="JAEHOE010000026">
    <property type="protein sequence ID" value="KAG2495054.1"/>
    <property type="molecule type" value="Genomic_DNA"/>
</dbReference>
<feature type="region of interest" description="Disordered" evidence="1">
    <location>
        <begin position="1042"/>
        <end position="1102"/>
    </location>
</feature>
<reference evidence="2" key="1">
    <citation type="journal article" date="2020" name="bioRxiv">
        <title>Comparative genomics of Chlamydomonas.</title>
        <authorList>
            <person name="Craig R.J."/>
            <person name="Hasan A.R."/>
            <person name="Ness R.W."/>
            <person name="Keightley P.D."/>
        </authorList>
    </citation>
    <scope>NUCLEOTIDE SEQUENCE</scope>
    <source>
        <strain evidence="2">CCAP 11/70</strain>
    </source>
</reference>
<feature type="compositionally biased region" description="Basic and acidic residues" evidence="1">
    <location>
        <begin position="1175"/>
        <end position="1192"/>
    </location>
</feature>
<feature type="region of interest" description="Disordered" evidence="1">
    <location>
        <begin position="75"/>
        <end position="133"/>
    </location>
</feature>
<dbReference type="Proteomes" id="UP000612055">
    <property type="component" value="Unassembled WGS sequence"/>
</dbReference>
<feature type="compositionally biased region" description="Low complexity" evidence="1">
    <location>
        <begin position="952"/>
        <end position="970"/>
    </location>
</feature>
<accession>A0A836C114</accession>
<protein>
    <submittedName>
        <fullName evidence="2">Uncharacterized protein</fullName>
    </submittedName>
</protein>
<feature type="region of interest" description="Disordered" evidence="1">
    <location>
        <begin position="1121"/>
        <end position="1142"/>
    </location>
</feature>
<keyword evidence="3" id="KW-1185">Reference proteome</keyword>
<feature type="region of interest" description="Disordered" evidence="1">
    <location>
        <begin position="1175"/>
        <end position="1200"/>
    </location>
</feature>
<feature type="region of interest" description="Disordered" evidence="1">
    <location>
        <begin position="770"/>
        <end position="792"/>
    </location>
</feature>
<evidence type="ECO:0000256" key="1">
    <source>
        <dbReference type="SAM" id="MobiDB-lite"/>
    </source>
</evidence>
<feature type="compositionally biased region" description="Low complexity" evidence="1">
    <location>
        <begin position="216"/>
        <end position="239"/>
    </location>
</feature>
<name>A0A836C114_9CHLO</name>
<feature type="region of interest" description="Disordered" evidence="1">
    <location>
        <begin position="487"/>
        <end position="569"/>
    </location>
</feature>
<feature type="compositionally biased region" description="Low complexity" evidence="1">
    <location>
        <begin position="907"/>
        <end position="919"/>
    </location>
</feature>
<evidence type="ECO:0000313" key="2">
    <source>
        <dbReference type="EMBL" id="KAG2495054.1"/>
    </source>
</evidence>
<gene>
    <name evidence="2" type="ORF">HYH03_006665</name>
</gene>
<feature type="region of interest" description="Disordered" evidence="1">
    <location>
        <begin position="581"/>
        <end position="610"/>
    </location>
</feature>